<name>A0A6L2LT43_TANCI</name>
<accession>A0A6L2LT43</accession>
<sequence>MTEPSWIDAMQEEIHKFERLQVWELVPYPDEVLLIKLKWIYKINTNELGGVLKNKAKLVAQGFRKEEEKSKVDEDVQGKPVDATLYRSMIGSLMYLTSSRPDLTYAVCLCARWSSKKQKRTAISSTEAEYIALSG</sequence>
<proteinExistence type="predicted"/>
<dbReference type="EMBL" id="BKCJ010005082">
    <property type="protein sequence ID" value="GEU64798.1"/>
    <property type="molecule type" value="Genomic_DNA"/>
</dbReference>
<reference evidence="1" key="1">
    <citation type="journal article" date="2019" name="Sci. Rep.">
        <title>Draft genome of Tanacetum cinerariifolium, the natural source of mosquito coil.</title>
        <authorList>
            <person name="Yamashiro T."/>
            <person name="Shiraishi A."/>
            <person name="Satake H."/>
            <person name="Nakayama K."/>
        </authorList>
    </citation>
    <scope>NUCLEOTIDE SEQUENCE</scope>
</reference>
<evidence type="ECO:0000313" key="1">
    <source>
        <dbReference type="EMBL" id="GEU64798.1"/>
    </source>
</evidence>
<dbReference type="AlphaFoldDB" id="A0A6L2LT43"/>
<dbReference type="PANTHER" id="PTHR11439">
    <property type="entry name" value="GAG-POL-RELATED RETROTRANSPOSON"/>
    <property type="match status" value="1"/>
</dbReference>
<organism evidence="1">
    <name type="scientific">Tanacetum cinerariifolium</name>
    <name type="common">Dalmatian daisy</name>
    <name type="synonym">Chrysanthemum cinerariifolium</name>
    <dbReference type="NCBI Taxonomy" id="118510"/>
    <lineage>
        <taxon>Eukaryota</taxon>
        <taxon>Viridiplantae</taxon>
        <taxon>Streptophyta</taxon>
        <taxon>Embryophyta</taxon>
        <taxon>Tracheophyta</taxon>
        <taxon>Spermatophyta</taxon>
        <taxon>Magnoliopsida</taxon>
        <taxon>eudicotyledons</taxon>
        <taxon>Gunneridae</taxon>
        <taxon>Pentapetalae</taxon>
        <taxon>asterids</taxon>
        <taxon>campanulids</taxon>
        <taxon>Asterales</taxon>
        <taxon>Asteraceae</taxon>
        <taxon>Asteroideae</taxon>
        <taxon>Anthemideae</taxon>
        <taxon>Anthemidinae</taxon>
        <taxon>Tanacetum</taxon>
    </lineage>
</organism>
<protein>
    <submittedName>
        <fullName evidence="1">Retrotransposon protein, putative, unclassified</fullName>
    </submittedName>
</protein>
<dbReference type="PANTHER" id="PTHR11439:SF483">
    <property type="entry name" value="PEPTIDE SYNTHASE GLIP-LIKE, PUTATIVE (AFU_ORTHOLOGUE AFUA_3G12920)-RELATED"/>
    <property type="match status" value="1"/>
</dbReference>
<gene>
    <name evidence="1" type="ORF">Tci_036776</name>
</gene>
<comment type="caution">
    <text evidence="1">The sequence shown here is derived from an EMBL/GenBank/DDBJ whole genome shotgun (WGS) entry which is preliminary data.</text>
</comment>